<dbReference type="RefSeq" id="WP_008476276.1">
    <property type="nucleotide sequence ID" value="NZ_CAGS01000130.1"/>
</dbReference>
<evidence type="ECO:0000313" key="3">
    <source>
        <dbReference type="Proteomes" id="UP000004221"/>
    </source>
</evidence>
<dbReference type="Proteomes" id="UP000004221">
    <property type="component" value="Unassembled WGS sequence"/>
</dbReference>
<sequence length="78" mass="8689">MRRGTVTYWDEKKRFGFIRPDDGGADVSYFPAGGAPEVEIGDRVEFDVLPRTQVTPSGPIAIDVRILRGPEATVVRRQ</sequence>
<dbReference type="GO" id="GO:0005829">
    <property type="term" value="C:cytosol"/>
    <property type="evidence" value="ECO:0007669"/>
    <property type="project" value="UniProtKB-ARBA"/>
</dbReference>
<dbReference type="EMBL" id="CAGS01000130">
    <property type="protein sequence ID" value="CCF83269.1"/>
    <property type="molecule type" value="Genomic_DNA"/>
</dbReference>
<dbReference type="InterPro" id="IPR011129">
    <property type="entry name" value="CSD"/>
</dbReference>
<dbReference type="PROSITE" id="PS51857">
    <property type="entry name" value="CSD_2"/>
    <property type="match status" value="1"/>
</dbReference>
<dbReference type="GO" id="GO:0003676">
    <property type="term" value="F:nucleic acid binding"/>
    <property type="evidence" value="ECO:0007669"/>
    <property type="project" value="InterPro"/>
</dbReference>
<dbReference type="OrthoDB" id="9805039at2"/>
<comment type="caution">
    <text evidence="2">The sequence shown here is derived from an EMBL/GenBank/DDBJ whole genome shotgun (WGS) entry which is preliminary data.</text>
</comment>
<evidence type="ECO:0000313" key="2">
    <source>
        <dbReference type="EMBL" id="CCF83269.1"/>
    </source>
</evidence>
<dbReference type="Gene3D" id="2.40.50.140">
    <property type="entry name" value="Nucleic acid-binding proteins"/>
    <property type="match status" value="1"/>
</dbReference>
<dbReference type="InterPro" id="IPR002059">
    <property type="entry name" value="CSP_DNA-bd"/>
</dbReference>
<dbReference type="Pfam" id="PF00313">
    <property type="entry name" value="CSD"/>
    <property type="match status" value="1"/>
</dbReference>
<feature type="domain" description="CSD" evidence="1">
    <location>
        <begin position="1"/>
        <end position="66"/>
    </location>
</feature>
<keyword evidence="3" id="KW-1185">Reference proteome</keyword>
<accession>I4EF07</accession>
<dbReference type="AlphaFoldDB" id="I4EF07"/>
<dbReference type="InterPro" id="IPR012340">
    <property type="entry name" value="NA-bd_OB-fold"/>
</dbReference>
<dbReference type="SUPFAM" id="SSF50249">
    <property type="entry name" value="Nucleic acid-binding proteins"/>
    <property type="match status" value="1"/>
</dbReference>
<gene>
    <name evidence="2" type="ORF">NITHO_2150004</name>
</gene>
<reference evidence="2 3" key="1">
    <citation type="journal article" date="2012" name="ISME J.">
        <title>Nitrification expanded: discovery, physiology and genomics of a nitrite-oxidizing bacterium from the phylum Chloroflexi.</title>
        <authorList>
            <person name="Sorokin D.Y."/>
            <person name="Lucker S."/>
            <person name="Vejmelkova D."/>
            <person name="Kostrikina N.A."/>
            <person name="Kleerebezem R."/>
            <person name="Rijpstra W.I."/>
            <person name="Damste J.S."/>
            <person name="Le Paslier D."/>
            <person name="Muyzer G."/>
            <person name="Wagner M."/>
            <person name="van Loosdrecht M.C."/>
            <person name="Daims H."/>
        </authorList>
    </citation>
    <scope>NUCLEOTIDE SEQUENCE [LARGE SCALE GENOMIC DNA]</scope>
    <source>
        <strain evidence="3">none</strain>
    </source>
</reference>
<protein>
    <recommendedName>
        <fullName evidence="1">CSD domain-containing protein</fullName>
    </recommendedName>
</protein>
<proteinExistence type="predicted"/>
<evidence type="ECO:0000259" key="1">
    <source>
        <dbReference type="PROSITE" id="PS51857"/>
    </source>
</evidence>
<dbReference type="SMART" id="SM00357">
    <property type="entry name" value="CSP"/>
    <property type="match status" value="1"/>
</dbReference>
<organism evidence="2 3">
    <name type="scientific">Nitrolancea hollandica Lb</name>
    <dbReference type="NCBI Taxonomy" id="1129897"/>
    <lineage>
        <taxon>Bacteria</taxon>
        <taxon>Pseudomonadati</taxon>
        <taxon>Thermomicrobiota</taxon>
        <taxon>Thermomicrobia</taxon>
        <taxon>Sphaerobacterales</taxon>
        <taxon>Sphaerobacterineae</taxon>
        <taxon>Sphaerobacteraceae</taxon>
        <taxon>Nitrolancea</taxon>
    </lineage>
</organism>
<name>I4EF07_9BACT</name>